<feature type="domain" description="N-acetyltransferase" evidence="3">
    <location>
        <begin position="2"/>
        <end position="175"/>
    </location>
</feature>
<dbReference type="InterPro" id="IPR016181">
    <property type="entry name" value="Acyl_CoA_acyltransferase"/>
</dbReference>
<dbReference type="InterPro" id="IPR050832">
    <property type="entry name" value="Bact_Acetyltransf"/>
</dbReference>
<dbReference type="EMBL" id="CP002691">
    <property type="protein sequence ID" value="AEE50918.1"/>
    <property type="molecule type" value="Genomic_DNA"/>
</dbReference>
<dbReference type="AlphaFoldDB" id="F4L6T7"/>
<evidence type="ECO:0000313" key="4">
    <source>
        <dbReference type="EMBL" id="AEE50918.1"/>
    </source>
</evidence>
<dbReference type="CDD" id="cd04301">
    <property type="entry name" value="NAT_SF"/>
    <property type="match status" value="1"/>
</dbReference>
<accession>F4L6T7</accession>
<dbReference type="PANTHER" id="PTHR43877">
    <property type="entry name" value="AMINOALKYLPHOSPHONATE N-ACETYLTRANSFERASE-RELATED-RELATED"/>
    <property type="match status" value="1"/>
</dbReference>
<evidence type="ECO:0000256" key="2">
    <source>
        <dbReference type="ARBA" id="ARBA00023315"/>
    </source>
</evidence>
<dbReference type="InterPro" id="IPR000182">
    <property type="entry name" value="GNAT_dom"/>
</dbReference>
<evidence type="ECO:0000313" key="5">
    <source>
        <dbReference type="Proteomes" id="UP000008461"/>
    </source>
</evidence>
<name>F4L6T7_HALH1</name>
<dbReference type="STRING" id="760192.Halhy_3055"/>
<evidence type="ECO:0000256" key="1">
    <source>
        <dbReference type="ARBA" id="ARBA00022679"/>
    </source>
</evidence>
<dbReference type="Pfam" id="PF00583">
    <property type="entry name" value="Acetyltransf_1"/>
    <property type="match status" value="1"/>
</dbReference>
<reference key="2">
    <citation type="submission" date="2011-04" db="EMBL/GenBank/DDBJ databases">
        <title>Complete sequence of chromosome of Haliscomenobacter hydrossis DSM 1100.</title>
        <authorList>
            <consortium name="US DOE Joint Genome Institute (JGI-PGF)"/>
            <person name="Lucas S."/>
            <person name="Han J."/>
            <person name="Lapidus A."/>
            <person name="Bruce D."/>
            <person name="Goodwin L."/>
            <person name="Pitluck S."/>
            <person name="Peters L."/>
            <person name="Kyrpides N."/>
            <person name="Mavromatis K."/>
            <person name="Ivanova N."/>
            <person name="Ovchinnikova G."/>
            <person name="Pagani I."/>
            <person name="Daligault H."/>
            <person name="Detter J.C."/>
            <person name="Han C."/>
            <person name="Land M."/>
            <person name="Hauser L."/>
            <person name="Markowitz V."/>
            <person name="Cheng J.-F."/>
            <person name="Hugenholtz P."/>
            <person name="Woyke T."/>
            <person name="Wu D."/>
            <person name="Verbarg S."/>
            <person name="Frueling A."/>
            <person name="Brambilla E."/>
            <person name="Klenk H.-P."/>
            <person name="Eisen J.A."/>
        </authorList>
    </citation>
    <scope>NUCLEOTIDE SEQUENCE</scope>
    <source>
        <strain>DSM 1100</strain>
    </source>
</reference>
<organism evidence="4 5">
    <name type="scientific">Haliscomenobacter hydrossis (strain ATCC 27775 / DSM 1100 / LMG 10767 / O)</name>
    <dbReference type="NCBI Taxonomy" id="760192"/>
    <lineage>
        <taxon>Bacteria</taxon>
        <taxon>Pseudomonadati</taxon>
        <taxon>Bacteroidota</taxon>
        <taxon>Saprospiria</taxon>
        <taxon>Saprospirales</taxon>
        <taxon>Haliscomenobacteraceae</taxon>
        <taxon>Haliscomenobacter</taxon>
    </lineage>
</organism>
<keyword evidence="5" id="KW-1185">Reference proteome</keyword>
<dbReference type="eggNOG" id="COG0456">
    <property type="taxonomic scope" value="Bacteria"/>
</dbReference>
<dbReference type="HOGENOM" id="CLU_013985_18_0_10"/>
<reference evidence="4 5" key="1">
    <citation type="journal article" date="2011" name="Stand. Genomic Sci.">
        <title>Complete genome sequence of Haliscomenobacter hydrossis type strain (O).</title>
        <authorList>
            <consortium name="US DOE Joint Genome Institute (JGI-PGF)"/>
            <person name="Daligault H."/>
            <person name="Lapidus A."/>
            <person name="Zeytun A."/>
            <person name="Nolan M."/>
            <person name="Lucas S."/>
            <person name="Del Rio T.G."/>
            <person name="Tice H."/>
            <person name="Cheng J.F."/>
            <person name="Tapia R."/>
            <person name="Han C."/>
            <person name="Goodwin L."/>
            <person name="Pitluck S."/>
            <person name="Liolios K."/>
            <person name="Pagani I."/>
            <person name="Ivanova N."/>
            <person name="Huntemann M."/>
            <person name="Mavromatis K."/>
            <person name="Mikhailova N."/>
            <person name="Pati A."/>
            <person name="Chen A."/>
            <person name="Palaniappan K."/>
            <person name="Land M."/>
            <person name="Hauser L."/>
            <person name="Brambilla E.M."/>
            <person name="Rohde M."/>
            <person name="Verbarg S."/>
            <person name="Goker M."/>
            <person name="Bristow J."/>
            <person name="Eisen J.A."/>
            <person name="Markowitz V."/>
            <person name="Hugenholtz P."/>
            <person name="Kyrpides N.C."/>
            <person name="Klenk H.P."/>
            <person name="Woyke T."/>
        </authorList>
    </citation>
    <scope>NUCLEOTIDE SEQUENCE [LARGE SCALE GENOMIC DNA]</scope>
    <source>
        <strain evidence="5">ATCC 27775 / DSM 1100 / LMG 10767 / O</strain>
    </source>
</reference>
<gene>
    <name evidence="4" type="ordered locus">Halhy_3055</name>
</gene>
<sequence>MIRIERVFPKDILTLQKVVKETYLPYFRYLWHDEGKAYLAAMNDLFVLNQHLQNPFNQYYFACNEQGEILGYLKIILFAPVPEEDLPLALCIDKLYLYEAARGKGIGKALMNFAETKAREEDPQINCLWLRVMDSNPYNLDFYAKHGFNVLHKRWLDLPQMKEEYRGILTMVKKI</sequence>
<proteinExistence type="predicted"/>
<protein>
    <submittedName>
        <fullName evidence="4">GCN5-related N-acetyltransferase</fullName>
    </submittedName>
</protein>
<evidence type="ECO:0000259" key="3">
    <source>
        <dbReference type="PROSITE" id="PS51186"/>
    </source>
</evidence>
<dbReference type="Gene3D" id="3.40.630.30">
    <property type="match status" value="1"/>
</dbReference>
<keyword evidence="1" id="KW-0808">Transferase</keyword>
<dbReference type="SUPFAM" id="SSF55729">
    <property type="entry name" value="Acyl-CoA N-acyltransferases (Nat)"/>
    <property type="match status" value="1"/>
</dbReference>
<dbReference type="Proteomes" id="UP000008461">
    <property type="component" value="Chromosome"/>
</dbReference>
<dbReference type="OrthoDB" id="7205533at2"/>
<keyword evidence="2" id="KW-0012">Acyltransferase</keyword>
<dbReference type="KEGG" id="hhy:Halhy_3055"/>
<dbReference type="GO" id="GO:0016747">
    <property type="term" value="F:acyltransferase activity, transferring groups other than amino-acyl groups"/>
    <property type="evidence" value="ECO:0007669"/>
    <property type="project" value="InterPro"/>
</dbReference>
<dbReference type="PROSITE" id="PS51186">
    <property type="entry name" value="GNAT"/>
    <property type="match status" value="1"/>
</dbReference>
<dbReference type="RefSeq" id="WP_013765461.1">
    <property type="nucleotide sequence ID" value="NC_015510.1"/>
</dbReference>